<dbReference type="STRING" id="1562698.DESAMIL20_1016"/>
<dbReference type="GO" id="GO:0016491">
    <property type="term" value="F:oxidoreductase activity"/>
    <property type="evidence" value="ECO:0007669"/>
    <property type="project" value="UniProtKB-KW"/>
</dbReference>
<evidence type="ECO:0000256" key="6">
    <source>
        <dbReference type="SAM" id="Phobius"/>
    </source>
</evidence>
<keyword evidence="8" id="KW-1185">Reference proteome</keyword>
<dbReference type="EC" id="1.-.-.-" evidence="7"/>
<sequence>MHSEIFVLVGFLEIVLSIFMQWQTYILSNIKTFAIQSWILGIFLMYFGLFNGNLSMIILSLLTIITRAVFIPLYLSNTINKQTFRARENKHRVSVSLSILTSVLLAIFSYILYSLVLFEFGKSLISIPITLMLQGTFLIISRSNAYAQLIGYLVMENSIFLLSYLFSGLPFIVEAGIILDILGVVMIGGILMKIRDEDIQKEEELYG</sequence>
<keyword evidence="5 6" id="KW-0472">Membrane</keyword>
<evidence type="ECO:0000313" key="7">
    <source>
        <dbReference type="EMBL" id="OSS41463.1"/>
    </source>
</evidence>
<protein>
    <submittedName>
        <fullName evidence="7">Hydrogenase-4 component E</fullName>
        <ecNumber evidence="7">1.-.-.-</ecNumber>
    </submittedName>
</protein>
<dbReference type="Proteomes" id="UP000194141">
    <property type="component" value="Unassembled WGS sequence"/>
</dbReference>
<dbReference type="PANTHER" id="PTHR38601:SF1">
    <property type="entry name" value="HYDROGENASE-4 COMPONENT E"/>
    <property type="match status" value="1"/>
</dbReference>
<dbReference type="PANTHER" id="PTHR38601">
    <property type="entry name" value="HYDROGENASE-4 COMPONENT E"/>
    <property type="match status" value="1"/>
</dbReference>
<dbReference type="EMBL" id="MDSU01000018">
    <property type="protein sequence ID" value="OSS41463.1"/>
    <property type="molecule type" value="Genomic_DNA"/>
</dbReference>
<keyword evidence="7" id="KW-0560">Oxidoreductase</keyword>
<dbReference type="AlphaFoldDB" id="A0A1X4XV91"/>
<name>A0A1X4XV91_9BACT</name>
<keyword evidence="2" id="KW-1003">Cell membrane</keyword>
<gene>
    <name evidence="7" type="ORF">DESAMIL20_1016</name>
</gene>
<feature type="transmembrane region" description="Helical" evidence="6">
    <location>
        <begin position="56"/>
        <end position="75"/>
    </location>
</feature>
<keyword evidence="3 6" id="KW-0812">Transmembrane</keyword>
<comment type="subcellular location">
    <subcellularLocation>
        <location evidence="1">Cell membrane</location>
        <topology evidence="1">Multi-pass membrane protein</topology>
    </subcellularLocation>
</comment>
<accession>A0A1X4XV91</accession>
<dbReference type="OrthoDB" id="5298295at2"/>
<reference evidence="7 8" key="1">
    <citation type="journal article" date="2017" name="Front. Microbiol.">
        <title>Genome Sequence of Desulfurella amilsii Strain TR1 and Comparative Genomics of Desulfurellaceae Family.</title>
        <authorList>
            <person name="Florentino A.P."/>
            <person name="Stams A.J."/>
            <person name="Sanchez-Andrea I."/>
        </authorList>
    </citation>
    <scope>NUCLEOTIDE SEQUENCE [LARGE SCALE GENOMIC DNA]</scope>
    <source>
        <strain evidence="7 8">TR1</strain>
    </source>
</reference>
<feature type="transmembrane region" description="Helical" evidence="6">
    <location>
        <begin position="124"/>
        <end position="142"/>
    </location>
</feature>
<evidence type="ECO:0000313" key="8">
    <source>
        <dbReference type="Proteomes" id="UP000194141"/>
    </source>
</evidence>
<evidence type="ECO:0000256" key="5">
    <source>
        <dbReference type="ARBA" id="ARBA00023136"/>
    </source>
</evidence>
<dbReference type="GO" id="GO:0005886">
    <property type="term" value="C:plasma membrane"/>
    <property type="evidence" value="ECO:0007669"/>
    <property type="project" value="UniProtKB-SubCell"/>
</dbReference>
<dbReference type="RefSeq" id="WP_086033719.1">
    <property type="nucleotide sequence ID" value="NZ_MDSU01000018.1"/>
</dbReference>
<dbReference type="InterPro" id="IPR038730">
    <property type="entry name" value="HyfE-like"/>
</dbReference>
<evidence type="ECO:0000256" key="1">
    <source>
        <dbReference type="ARBA" id="ARBA00004651"/>
    </source>
</evidence>
<evidence type="ECO:0000256" key="4">
    <source>
        <dbReference type="ARBA" id="ARBA00022989"/>
    </source>
</evidence>
<feature type="transmembrane region" description="Helical" evidence="6">
    <location>
        <begin position="6"/>
        <end position="26"/>
    </location>
</feature>
<feature type="transmembrane region" description="Helical" evidence="6">
    <location>
        <begin position="172"/>
        <end position="192"/>
    </location>
</feature>
<organism evidence="7 8">
    <name type="scientific">Desulfurella amilsii</name>
    <dbReference type="NCBI Taxonomy" id="1562698"/>
    <lineage>
        <taxon>Bacteria</taxon>
        <taxon>Pseudomonadati</taxon>
        <taxon>Campylobacterota</taxon>
        <taxon>Desulfurellia</taxon>
        <taxon>Desulfurellales</taxon>
        <taxon>Desulfurellaceae</taxon>
        <taxon>Desulfurella</taxon>
    </lineage>
</organism>
<comment type="caution">
    <text evidence="7">The sequence shown here is derived from an EMBL/GenBank/DDBJ whole genome shotgun (WGS) entry which is preliminary data.</text>
</comment>
<proteinExistence type="predicted"/>
<feature type="transmembrane region" description="Helical" evidence="6">
    <location>
        <begin position="95"/>
        <end position="118"/>
    </location>
</feature>
<evidence type="ECO:0000256" key="2">
    <source>
        <dbReference type="ARBA" id="ARBA00022475"/>
    </source>
</evidence>
<keyword evidence="4 6" id="KW-1133">Transmembrane helix</keyword>
<evidence type="ECO:0000256" key="3">
    <source>
        <dbReference type="ARBA" id="ARBA00022692"/>
    </source>
</evidence>
<feature type="transmembrane region" description="Helical" evidence="6">
    <location>
        <begin position="33"/>
        <end position="50"/>
    </location>
</feature>